<dbReference type="Pfam" id="PF12146">
    <property type="entry name" value="Hydrolase_4"/>
    <property type="match status" value="1"/>
</dbReference>
<evidence type="ECO:0000313" key="2">
    <source>
        <dbReference type="EMBL" id="KAF1934311.1"/>
    </source>
</evidence>
<dbReference type="Gene3D" id="3.40.50.1820">
    <property type="entry name" value="alpha/beta hydrolase"/>
    <property type="match status" value="1"/>
</dbReference>
<organism evidence="2 3">
    <name type="scientific">Didymella exigua CBS 183.55</name>
    <dbReference type="NCBI Taxonomy" id="1150837"/>
    <lineage>
        <taxon>Eukaryota</taxon>
        <taxon>Fungi</taxon>
        <taxon>Dikarya</taxon>
        <taxon>Ascomycota</taxon>
        <taxon>Pezizomycotina</taxon>
        <taxon>Dothideomycetes</taxon>
        <taxon>Pleosporomycetidae</taxon>
        <taxon>Pleosporales</taxon>
        <taxon>Pleosporineae</taxon>
        <taxon>Didymellaceae</taxon>
        <taxon>Didymella</taxon>
    </lineage>
</organism>
<accession>A0A6A5S0Y6</accession>
<dbReference type="FunFam" id="3.40.50.1820:FF:000255">
    <property type="entry name" value="Alpha/beta hydrolase, putative"/>
    <property type="match status" value="1"/>
</dbReference>
<evidence type="ECO:0000259" key="1">
    <source>
        <dbReference type="Pfam" id="PF12146"/>
    </source>
</evidence>
<keyword evidence="2" id="KW-0378">Hydrolase</keyword>
<dbReference type="AlphaFoldDB" id="A0A6A5S0Y6"/>
<protein>
    <submittedName>
        <fullName evidence="2">Alpha/beta-hydrolase</fullName>
    </submittedName>
</protein>
<dbReference type="OrthoDB" id="10249433at2759"/>
<dbReference type="InterPro" id="IPR029058">
    <property type="entry name" value="AB_hydrolase_fold"/>
</dbReference>
<keyword evidence="3" id="KW-1185">Reference proteome</keyword>
<gene>
    <name evidence="2" type="ORF">M421DRAFT_88297</name>
</gene>
<dbReference type="InterPro" id="IPR022742">
    <property type="entry name" value="Hydrolase_4"/>
</dbReference>
<evidence type="ECO:0000313" key="3">
    <source>
        <dbReference type="Proteomes" id="UP000800082"/>
    </source>
</evidence>
<dbReference type="RefSeq" id="XP_033454559.1">
    <property type="nucleotide sequence ID" value="XM_033597653.1"/>
</dbReference>
<dbReference type="InterPro" id="IPR051044">
    <property type="entry name" value="MAG_DAG_Lipase"/>
</dbReference>
<proteinExistence type="predicted"/>
<sequence>MLREWVRAVGFFAVWERGRLVDPGKLNGDAVSYDAIGKVHGRAAYLVFNMAATEGWHTSDDGHKLYTKTWTTEGPAKARLVFIHGFSDHINTYGNFFPYLASKGIEVYSFDQRGWGKSVTKKAERGDTGPTARVLDDITSFLKSVTPSPVPLFLMGHSMGGGEVLCYAAQGPRETRQHIRGYLLESPFVDFDPKSKPSPLTVFFGRLAGRLLPHKQLVNKLDVNLISRDPEACKRFEEDELCHDTGTLEGLAAMLDRTAELAAGKVIIPDDAGEGGVTRIWIGHGDQDGITAFAASQRLADALQVKDKEFKAYAGYYHRLHDEPSPDKEVFMDDVANWILARSVEPVHADGVKPKL</sequence>
<dbReference type="SUPFAM" id="SSF53474">
    <property type="entry name" value="alpha/beta-Hydrolases"/>
    <property type="match status" value="1"/>
</dbReference>
<dbReference type="EMBL" id="ML978956">
    <property type="protein sequence ID" value="KAF1934311.1"/>
    <property type="molecule type" value="Genomic_DNA"/>
</dbReference>
<name>A0A6A5S0Y6_9PLEO</name>
<dbReference type="GeneID" id="54355320"/>
<reference evidence="2" key="1">
    <citation type="journal article" date="2020" name="Stud. Mycol.">
        <title>101 Dothideomycetes genomes: a test case for predicting lifestyles and emergence of pathogens.</title>
        <authorList>
            <person name="Haridas S."/>
            <person name="Albert R."/>
            <person name="Binder M."/>
            <person name="Bloem J."/>
            <person name="Labutti K."/>
            <person name="Salamov A."/>
            <person name="Andreopoulos B."/>
            <person name="Baker S."/>
            <person name="Barry K."/>
            <person name="Bills G."/>
            <person name="Bluhm B."/>
            <person name="Cannon C."/>
            <person name="Castanera R."/>
            <person name="Culley D."/>
            <person name="Daum C."/>
            <person name="Ezra D."/>
            <person name="Gonzalez J."/>
            <person name="Henrissat B."/>
            <person name="Kuo A."/>
            <person name="Liang C."/>
            <person name="Lipzen A."/>
            <person name="Lutzoni F."/>
            <person name="Magnuson J."/>
            <person name="Mondo S."/>
            <person name="Nolan M."/>
            <person name="Ohm R."/>
            <person name="Pangilinan J."/>
            <person name="Park H.-J."/>
            <person name="Ramirez L."/>
            <person name="Alfaro M."/>
            <person name="Sun H."/>
            <person name="Tritt A."/>
            <person name="Yoshinaga Y."/>
            <person name="Zwiers L.-H."/>
            <person name="Turgeon B."/>
            <person name="Goodwin S."/>
            <person name="Spatafora J."/>
            <person name="Crous P."/>
            <person name="Grigoriev I."/>
        </authorList>
    </citation>
    <scope>NUCLEOTIDE SEQUENCE</scope>
    <source>
        <strain evidence="2">CBS 183.55</strain>
    </source>
</reference>
<dbReference type="GO" id="GO:0016787">
    <property type="term" value="F:hydrolase activity"/>
    <property type="evidence" value="ECO:0007669"/>
    <property type="project" value="UniProtKB-KW"/>
</dbReference>
<feature type="domain" description="Serine aminopeptidase S33" evidence="1">
    <location>
        <begin position="75"/>
        <end position="324"/>
    </location>
</feature>
<dbReference type="PANTHER" id="PTHR11614">
    <property type="entry name" value="PHOSPHOLIPASE-RELATED"/>
    <property type="match status" value="1"/>
</dbReference>
<dbReference type="Proteomes" id="UP000800082">
    <property type="component" value="Unassembled WGS sequence"/>
</dbReference>